<organism evidence="5 6">
    <name type="scientific">Ectobacillus antri</name>
    <dbReference type="NCBI Taxonomy" id="2486280"/>
    <lineage>
        <taxon>Bacteria</taxon>
        <taxon>Bacillati</taxon>
        <taxon>Bacillota</taxon>
        <taxon>Bacilli</taxon>
        <taxon>Bacillales</taxon>
        <taxon>Bacillaceae</taxon>
        <taxon>Ectobacillus</taxon>
    </lineage>
</organism>
<dbReference type="Gene3D" id="3.40.605.10">
    <property type="entry name" value="Aldehyde Dehydrogenase, Chain A, domain 1"/>
    <property type="match status" value="1"/>
</dbReference>
<proteinExistence type="inferred from homology"/>
<protein>
    <submittedName>
        <fullName evidence="5">Aldehyde dehydrogenase family protein</fullName>
    </submittedName>
</protein>
<dbReference type="InterPro" id="IPR016163">
    <property type="entry name" value="Ald_DH_C"/>
</dbReference>
<dbReference type="SUPFAM" id="SSF53720">
    <property type="entry name" value="ALDH-like"/>
    <property type="match status" value="1"/>
</dbReference>
<dbReference type="InterPro" id="IPR016161">
    <property type="entry name" value="Ald_DH/histidinol_DH"/>
</dbReference>
<keyword evidence="1 3" id="KW-0560">Oxidoreductase</keyword>
<reference evidence="5 6" key="1">
    <citation type="submission" date="2023-04" db="EMBL/GenBank/DDBJ databases">
        <title>Ectobacillus antri isolated from activated sludge.</title>
        <authorList>
            <person name="Yan P."/>
            <person name="Liu X."/>
        </authorList>
    </citation>
    <scope>NUCLEOTIDE SEQUENCE [LARGE SCALE GENOMIC DNA]</scope>
    <source>
        <strain evidence="5 6">C18H</strain>
    </source>
</reference>
<dbReference type="Gene3D" id="3.40.309.10">
    <property type="entry name" value="Aldehyde Dehydrogenase, Chain A, domain 2"/>
    <property type="match status" value="1"/>
</dbReference>
<dbReference type="Pfam" id="PF00171">
    <property type="entry name" value="Aldedh"/>
    <property type="match status" value="1"/>
</dbReference>
<dbReference type="InterPro" id="IPR016162">
    <property type="entry name" value="Ald_DH_N"/>
</dbReference>
<sequence>MSQVAVELREKVATFLQGTKRLYINGQFVESASQKTFETPNPATGETLATVYEAGREDIHRAVIAARQAFDEGPWSKMAAAERSRLMYKLADLMERDQLELAQLETLDNGKPIRETTAADVPLAIEHMRYYAGWATKIVGQTIPVSGNYFNYTRHEAVGVVGQIIPWNFPLLMAMWKLGAALATGCTVVLKPAEQTPLSALYLAELIEEAGFPKGVVNIVPGYGESAGQALVNHPLVDKIAFTGSTEVGKIIMKQASESLKRVTLELGGKSPNIILPDADLSRAIPGALNGVMFNQGQVCCAGSRLFVPKKMFDNVVADLALYSKNLRQGAGINPDTNIGPLVSKEQQKRVLSYINKGVEEGAELVAGGTTPYENGYFIAPTVFADVKDEMTIAKEEIFGPVIAAMPFEDLDEVIERANRSHYGLAAGVWTENLKSAHYIAAKLRAGTVWVNCYNAFDAASPFGGYKQSGLGREMGSYALQNYTEVKSVWVNMS</sequence>
<dbReference type="PROSITE" id="PS00687">
    <property type="entry name" value="ALDEHYDE_DEHYDR_GLU"/>
    <property type="match status" value="1"/>
</dbReference>
<gene>
    <name evidence="5" type="ORF">P6P90_09935</name>
</gene>
<accession>A0ABT6H4J0</accession>
<comment type="caution">
    <text evidence="5">The sequence shown here is derived from an EMBL/GenBank/DDBJ whole genome shotgun (WGS) entry which is preliminary data.</text>
</comment>
<dbReference type="InterPro" id="IPR029510">
    <property type="entry name" value="Ald_DH_CS_GLU"/>
</dbReference>
<dbReference type="Proteomes" id="UP001218246">
    <property type="component" value="Unassembled WGS sequence"/>
</dbReference>
<dbReference type="RefSeq" id="WP_124563068.1">
    <property type="nucleotide sequence ID" value="NZ_JARRRY010000004.1"/>
</dbReference>
<evidence type="ECO:0000313" key="6">
    <source>
        <dbReference type="Proteomes" id="UP001218246"/>
    </source>
</evidence>
<evidence type="ECO:0000256" key="2">
    <source>
        <dbReference type="PROSITE-ProRule" id="PRU10007"/>
    </source>
</evidence>
<name>A0ABT6H4J0_9BACI</name>
<comment type="similarity">
    <text evidence="3">Belongs to the aldehyde dehydrogenase family.</text>
</comment>
<keyword evidence="6" id="KW-1185">Reference proteome</keyword>
<evidence type="ECO:0000313" key="5">
    <source>
        <dbReference type="EMBL" id="MDG5754290.1"/>
    </source>
</evidence>
<feature type="active site" evidence="2">
    <location>
        <position position="266"/>
    </location>
</feature>
<evidence type="ECO:0000256" key="3">
    <source>
        <dbReference type="RuleBase" id="RU003345"/>
    </source>
</evidence>
<dbReference type="PANTHER" id="PTHR11699">
    <property type="entry name" value="ALDEHYDE DEHYDROGENASE-RELATED"/>
    <property type="match status" value="1"/>
</dbReference>
<dbReference type="InterPro" id="IPR015590">
    <property type="entry name" value="Aldehyde_DH_dom"/>
</dbReference>
<dbReference type="CDD" id="cd07091">
    <property type="entry name" value="ALDH_F1-2_Ald2-like"/>
    <property type="match status" value="1"/>
</dbReference>
<evidence type="ECO:0000259" key="4">
    <source>
        <dbReference type="Pfam" id="PF00171"/>
    </source>
</evidence>
<dbReference type="EMBL" id="JARULN010000007">
    <property type="protein sequence ID" value="MDG5754290.1"/>
    <property type="molecule type" value="Genomic_DNA"/>
</dbReference>
<evidence type="ECO:0000256" key="1">
    <source>
        <dbReference type="ARBA" id="ARBA00023002"/>
    </source>
</evidence>
<feature type="domain" description="Aldehyde dehydrogenase" evidence="4">
    <location>
        <begin position="28"/>
        <end position="489"/>
    </location>
</feature>